<keyword evidence="7" id="KW-0081">Bacteriolytic enzyme</keyword>
<dbReference type="EC" id="3.2.1.17" evidence="4"/>
<comment type="catalytic activity">
    <reaction evidence="1">
        <text>Hydrolysis of (1-&gt;4)-beta-linkages between N-acetylmuramic acid and N-acetyl-D-glucosamine residues in a peptidoglycan and between N-acetyl-D-glucosamine residues in chitodextrins.</text>
        <dbReference type="EC" id="3.2.1.17"/>
    </reaction>
</comment>
<comment type="function">
    <text evidence="11">This enzyme has both lysozyme (acetylmuramidase) and diacetylmuramidase activities.</text>
</comment>
<dbReference type="GO" id="GO:0003796">
    <property type="term" value="F:lysozyme activity"/>
    <property type="evidence" value="ECO:0007669"/>
    <property type="project" value="UniProtKB-EC"/>
</dbReference>
<dbReference type="GO" id="GO:0016998">
    <property type="term" value="P:cell wall macromolecule catabolic process"/>
    <property type="evidence" value="ECO:0007669"/>
    <property type="project" value="InterPro"/>
</dbReference>
<dbReference type="GeneID" id="24106331"/>
<dbReference type="PANTHER" id="PTHR34135:SF2">
    <property type="entry name" value="LYSOZYME"/>
    <property type="match status" value="1"/>
</dbReference>
<dbReference type="InterPro" id="IPR017853">
    <property type="entry name" value="GH"/>
</dbReference>
<sequence>MSGAYAAGAKFTYIKATEGTSFKSSSFSSQYDAATNAGLIRGAYHFARPDSSSGSAQASFFLKNGGGWSSDGRTLPGALDLESSSGVATCYGLSQSQMVSWISDFGNTYHAATGRYPTLYTGAGWWNQCVASSAFASNYALWVANYGVSSPKIPTGFSYWSFWQYADSGKYRKYSLHVDSADDELRTDMILIHCELQPVTKTTGMAPSTASRSTLPVEHLALSTMSLIVSSMEIPNSHNNVDYCSLERVCVFLKHLNL</sequence>
<dbReference type="FunFam" id="3.20.20.80:FF:000060">
    <property type="entry name" value="Lysozyme M1"/>
    <property type="match status" value="1"/>
</dbReference>
<evidence type="ECO:0000256" key="4">
    <source>
        <dbReference type="ARBA" id="ARBA00012732"/>
    </source>
</evidence>
<evidence type="ECO:0000256" key="11">
    <source>
        <dbReference type="ARBA" id="ARBA00055588"/>
    </source>
</evidence>
<evidence type="ECO:0000256" key="2">
    <source>
        <dbReference type="ARBA" id="ARBA00004613"/>
    </source>
</evidence>
<accession>R9P5U2</accession>
<evidence type="ECO:0000256" key="6">
    <source>
        <dbReference type="ARBA" id="ARBA00022529"/>
    </source>
</evidence>
<keyword evidence="6" id="KW-0929">Antimicrobial</keyword>
<dbReference type="SMART" id="SM00641">
    <property type="entry name" value="Glyco_25"/>
    <property type="match status" value="1"/>
</dbReference>
<protein>
    <recommendedName>
        <fullName evidence="12">N,O-diacetylmuramidase</fullName>
        <ecNumber evidence="4">3.2.1.17</ecNumber>
    </recommendedName>
    <alternativeName>
        <fullName evidence="13">Lysozyme CH</fullName>
    </alternativeName>
</protein>
<dbReference type="PROSITE" id="PS51904">
    <property type="entry name" value="GLYCOSYL_HYDROL_F25_2"/>
    <property type="match status" value="1"/>
</dbReference>
<comment type="similarity">
    <text evidence="3">Belongs to the glycosyl hydrolase 25 family.</text>
</comment>
<comment type="subcellular location">
    <subcellularLocation>
        <location evidence="2">Secreted</location>
    </subcellularLocation>
</comment>
<dbReference type="Gene3D" id="3.20.20.80">
    <property type="entry name" value="Glycosidases"/>
    <property type="match status" value="1"/>
</dbReference>
<reference evidence="15" key="1">
    <citation type="journal article" date="2013" name="Genome Announc.">
        <title>Draft genome sequence of the basidiomycetous yeast-like fungus Pseudozyma hubeiensis SY62, which produces an abundant amount of the biosurfactant mannosylerythritol lipids.</title>
        <authorList>
            <person name="Konishi M."/>
            <person name="Hatada Y."/>
            <person name="Horiuchi J."/>
        </authorList>
    </citation>
    <scope>NUCLEOTIDE SEQUENCE [LARGE SCALE GENOMIC DNA]</scope>
    <source>
        <strain evidence="15">SY62</strain>
    </source>
</reference>
<evidence type="ECO:0000256" key="9">
    <source>
        <dbReference type="ARBA" id="ARBA00023157"/>
    </source>
</evidence>
<organism evidence="14 15">
    <name type="scientific">Pseudozyma hubeiensis (strain SY62)</name>
    <name type="common">Yeast</name>
    <dbReference type="NCBI Taxonomy" id="1305764"/>
    <lineage>
        <taxon>Eukaryota</taxon>
        <taxon>Fungi</taxon>
        <taxon>Dikarya</taxon>
        <taxon>Basidiomycota</taxon>
        <taxon>Ustilaginomycotina</taxon>
        <taxon>Ustilaginomycetes</taxon>
        <taxon>Ustilaginales</taxon>
        <taxon>Ustilaginaceae</taxon>
        <taxon>Pseudozyma</taxon>
    </lineage>
</organism>
<dbReference type="GO" id="GO:0016052">
    <property type="term" value="P:carbohydrate catabolic process"/>
    <property type="evidence" value="ECO:0007669"/>
    <property type="project" value="TreeGrafter"/>
</dbReference>
<dbReference type="eggNOG" id="ENOG502RYP2">
    <property type="taxonomic scope" value="Eukaryota"/>
</dbReference>
<dbReference type="SUPFAM" id="SSF51445">
    <property type="entry name" value="(Trans)glycosidases"/>
    <property type="match status" value="1"/>
</dbReference>
<evidence type="ECO:0000256" key="13">
    <source>
        <dbReference type="ARBA" id="ARBA00075474"/>
    </source>
</evidence>
<evidence type="ECO:0000256" key="1">
    <source>
        <dbReference type="ARBA" id="ARBA00000632"/>
    </source>
</evidence>
<evidence type="ECO:0000313" key="15">
    <source>
        <dbReference type="Proteomes" id="UP000014071"/>
    </source>
</evidence>
<dbReference type="RefSeq" id="XP_012187052.1">
    <property type="nucleotide sequence ID" value="XM_012331662.1"/>
</dbReference>
<dbReference type="PANTHER" id="PTHR34135">
    <property type="entry name" value="LYSOZYME"/>
    <property type="match status" value="1"/>
</dbReference>
<keyword evidence="8" id="KW-0378">Hydrolase</keyword>
<evidence type="ECO:0000256" key="3">
    <source>
        <dbReference type="ARBA" id="ARBA00010646"/>
    </source>
</evidence>
<gene>
    <name evidence="14" type="ORF">PHSY_001030</name>
</gene>
<proteinExistence type="inferred from homology"/>
<dbReference type="GO" id="GO:0042742">
    <property type="term" value="P:defense response to bacterium"/>
    <property type="evidence" value="ECO:0007669"/>
    <property type="project" value="UniProtKB-KW"/>
</dbReference>
<dbReference type="EMBL" id="DF238776">
    <property type="protein sequence ID" value="GAC93465.1"/>
    <property type="molecule type" value="Genomic_DNA"/>
</dbReference>
<keyword evidence="10" id="KW-0326">Glycosidase</keyword>
<keyword evidence="15" id="KW-1185">Reference proteome</keyword>
<dbReference type="Pfam" id="PF01183">
    <property type="entry name" value="Glyco_hydro_25"/>
    <property type="match status" value="1"/>
</dbReference>
<keyword evidence="9" id="KW-1015">Disulfide bond</keyword>
<dbReference type="OrthoDB" id="6590422at2759"/>
<dbReference type="HOGENOM" id="CLU_1078203_0_0_1"/>
<evidence type="ECO:0000256" key="8">
    <source>
        <dbReference type="ARBA" id="ARBA00022801"/>
    </source>
</evidence>
<dbReference type="GO" id="GO:0005576">
    <property type="term" value="C:extracellular region"/>
    <property type="evidence" value="ECO:0007669"/>
    <property type="project" value="UniProtKB-SubCell"/>
</dbReference>
<dbReference type="InterPro" id="IPR018077">
    <property type="entry name" value="Glyco_hydro_fam25_subgr"/>
</dbReference>
<name>R9P5U2_PSEHS</name>
<evidence type="ECO:0000256" key="5">
    <source>
        <dbReference type="ARBA" id="ARBA00022525"/>
    </source>
</evidence>
<dbReference type="GO" id="GO:0031640">
    <property type="term" value="P:killing of cells of another organism"/>
    <property type="evidence" value="ECO:0007669"/>
    <property type="project" value="UniProtKB-KW"/>
</dbReference>
<evidence type="ECO:0000256" key="7">
    <source>
        <dbReference type="ARBA" id="ARBA00022638"/>
    </source>
</evidence>
<dbReference type="GO" id="GO:0009253">
    <property type="term" value="P:peptidoglycan catabolic process"/>
    <property type="evidence" value="ECO:0007669"/>
    <property type="project" value="InterPro"/>
</dbReference>
<dbReference type="AlphaFoldDB" id="R9P5U2"/>
<evidence type="ECO:0000256" key="12">
    <source>
        <dbReference type="ARBA" id="ARBA00073159"/>
    </source>
</evidence>
<evidence type="ECO:0000256" key="10">
    <source>
        <dbReference type="ARBA" id="ARBA00023295"/>
    </source>
</evidence>
<dbReference type="InterPro" id="IPR002053">
    <property type="entry name" value="Glyco_hydro_25"/>
</dbReference>
<evidence type="ECO:0000313" key="14">
    <source>
        <dbReference type="EMBL" id="GAC93465.1"/>
    </source>
</evidence>
<keyword evidence="5" id="KW-0964">Secreted</keyword>
<dbReference type="Proteomes" id="UP000014071">
    <property type="component" value="Unassembled WGS sequence"/>
</dbReference>